<dbReference type="EMBL" id="JAELXT010000003">
    <property type="protein sequence ID" value="MBJ6124716.1"/>
    <property type="molecule type" value="Genomic_DNA"/>
</dbReference>
<evidence type="ECO:0000256" key="2">
    <source>
        <dbReference type="ARBA" id="ARBA00006488"/>
    </source>
</evidence>
<keyword evidence="10 14" id="KW-1133">Transmembrane helix</keyword>
<dbReference type="RefSeq" id="WP_199047127.1">
    <property type="nucleotide sequence ID" value="NZ_JAELXT010000003.1"/>
</dbReference>
<dbReference type="Gene3D" id="1.20.5.100">
    <property type="entry name" value="Cytochrome c1, transmembrane anchor, C-terminal"/>
    <property type="match status" value="1"/>
</dbReference>
<evidence type="ECO:0000256" key="7">
    <source>
        <dbReference type="ARBA" id="ARBA00022692"/>
    </source>
</evidence>
<reference evidence="18" key="1">
    <citation type="submission" date="2020-12" db="EMBL/GenBank/DDBJ databases">
        <title>Hymenobacter sp.</title>
        <authorList>
            <person name="Kim M.K."/>
        </authorList>
    </citation>
    <scope>NUCLEOTIDE SEQUENCE [LARGE SCALE GENOMIC DNA]</scope>
    <source>
        <strain evidence="18">BT325</strain>
    </source>
</reference>
<evidence type="ECO:0000256" key="3">
    <source>
        <dbReference type="ARBA" id="ARBA00016165"/>
    </source>
</evidence>
<evidence type="ECO:0000313" key="18">
    <source>
        <dbReference type="Proteomes" id="UP000620670"/>
    </source>
</evidence>
<evidence type="ECO:0000256" key="10">
    <source>
        <dbReference type="ARBA" id="ARBA00022989"/>
    </source>
</evidence>
<feature type="chain" id="PRO_5046776932" description="Cytochrome c1" evidence="15">
    <location>
        <begin position="22"/>
        <end position="294"/>
    </location>
</feature>
<dbReference type="PANTHER" id="PTHR10266">
    <property type="entry name" value="CYTOCHROME C1"/>
    <property type="match status" value="1"/>
</dbReference>
<keyword evidence="9" id="KW-0249">Electron transport</keyword>
<sequence length="294" mass="32141">MMKRTLLIAAAVLGLSAPAFAAGETPVPPQLKWSFQGPFGTFDRAQLQRGFKVYREVCASCHGLSYVAFRNLSQPGGPEFSEAQVRALAAEYKIQDGPNEAGDMFERAGRPADRFPSPFPNENAAAAANGGKAPPDLSLMAKARTYERGFPWWITDVFLQYSENGADYTAALLNGYKEPPAGFAVPAGGHYNEYYPGHVIAMPKPVSDGQVEYPKNEAGQPQAPETVEQYAKDVTAFLMWTAEPHLEARKRLGFQAMLFLIVLAGLLYFTKKKIWARVGGEVEGHATPPMTHNP</sequence>
<evidence type="ECO:0000256" key="8">
    <source>
        <dbReference type="ARBA" id="ARBA00022723"/>
    </source>
</evidence>
<proteinExistence type="inferred from homology"/>
<dbReference type="Gene3D" id="1.10.760.10">
    <property type="entry name" value="Cytochrome c-like domain"/>
    <property type="match status" value="1"/>
</dbReference>
<dbReference type="InterPro" id="IPR002326">
    <property type="entry name" value="Cyt_c1"/>
</dbReference>
<dbReference type="PANTHER" id="PTHR10266:SF3">
    <property type="entry name" value="CYTOCHROME C1, HEME PROTEIN, MITOCHONDRIAL"/>
    <property type="match status" value="1"/>
</dbReference>
<evidence type="ECO:0000313" key="17">
    <source>
        <dbReference type="EMBL" id="MBJ6124716.1"/>
    </source>
</evidence>
<dbReference type="Proteomes" id="UP000620670">
    <property type="component" value="Unassembled WGS sequence"/>
</dbReference>
<evidence type="ECO:0000259" key="16">
    <source>
        <dbReference type="PROSITE" id="PS51007"/>
    </source>
</evidence>
<keyword evidence="11 13" id="KW-0408">Iron</keyword>
<comment type="caution">
    <text evidence="17">The sequence shown here is derived from an EMBL/GenBank/DDBJ whole genome shotgun (WGS) entry which is preliminary data.</text>
</comment>
<evidence type="ECO:0000256" key="9">
    <source>
        <dbReference type="ARBA" id="ARBA00022982"/>
    </source>
</evidence>
<keyword evidence="4" id="KW-0813">Transport</keyword>
<dbReference type="InterPro" id="IPR036909">
    <property type="entry name" value="Cyt_c-like_dom_sf"/>
</dbReference>
<keyword evidence="18" id="KW-1185">Reference proteome</keyword>
<evidence type="ECO:0000256" key="15">
    <source>
        <dbReference type="SAM" id="SignalP"/>
    </source>
</evidence>
<keyword evidence="15" id="KW-0732">Signal</keyword>
<dbReference type="SUPFAM" id="SSF81496">
    <property type="entry name" value="Cytochrome c1 subunit of cytochrome bc1 complex (Ubiquinol-cytochrome c reductase), transmembrane anchor"/>
    <property type="match status" value="1"/>
</dbReference>
<evidence type="ECO:0000256" key="4">
    <source>
        <dbReference type="ARBA" id="ARBA00022448"/>
    </source>
</evidence>
<keyword evidence="6" id="KW-0679">Respiratory chain</keyword>
<dbReference type="PRINTS" id="PR00603">
    <property type="entry name" value="CYTOCHROMEC1"/>
</dbReference>
<evidence type="ECO:0000256" key="5">
    <source>
        <dbReference type="ARBA" id="ARBA00022617"/>
    </source>
</evidence>
<dbReference type="SUPFAM" id="SSF46626">
    <property type="entry name" value="Cytochrome c"/>
    <property type="match status" value="1"/>
</dbReference>
<evidence type="ECO:0000256" key="1">
    <source>
        <dbReference type="ARBA" id="ARBA00004370"/>
    </source>
</evidence>
<feature type="domain" description="Cytochrome c" evidence="16">
    <location>
        <begin position="45"/>
        <end position="242"/>
    </location>
</feature>
<evidence type="ECO:0000256" key="14">
    <source>
        <dbReference type="SAM" id="Phobius"/>
    </source>
</evidence>
<keyword evidence="7 14" id="KW-0812">Transmembrane</keyword>
<feature type="transmembrane region" description="Helical" evidence="14">
    <location>
        <begin position="252"/>
        <end position="269"/>
    </location>
</feature>
<comment type="similarity">
    <text evidence="2">Belongs to the cytochrome c family.</text>
</comment>
<dbReference type="Pfam" id="PF02167">
    <property type="entry name" value="Cytochrom_C1"/>
    <property type="match status" value="1"/>
</dbReference>
<feature type="signal peptide" evidence="15">
    <location>
        <begin position="1"/>
        <end position="21"/>
    </location>
</feature>
<keyword evidence="5 13" id="KW-0349">Heme</keyword>
<keyword evidence="8 13" id="KW-0479">Metal-binding</keyword>
<evidence type="ECO:0000256" key="12">
    <source>
        <dbReference type="ARBA" id="ARBA00023136"/>
    </source>
</evidence>
<comment type="subcellular location">
    <subcellularLocation>
        <location evidence="1">Membrane</location>
    </subcellularLocation>
</comment>
<dbReference type="PROSITE" id="PS51007">
    <property type="entry name" value="CYTC"/>
    <property type="match status" value="1"/>
</dbReference>
<name>A0ABS0XXD8_9HYPH</name>
<dbReference type="InterPro" id="IPR009056">
    <property type="entry name" value="Cyt_c-like_dom"/>
</dbReference>
<organism evidence="17 18">
    <name type="scientific">Microvirga splendida</name>
    <dbReference type="NCBI Taxonomy" id="2795727"/>
    <lineage>
        <taxon>Bacteria</taxon>
        <taxon>Pseudomonadati</taxon>
        <taxon>Pseudomonadota</taxon>
        <taxon>Alphaproteobacteria</taxon>
        <taxon>Hyphomicrobiales</taxon>
        <taxon>Methylobacteriaceae</taxon>
        <taxon>Microvirga</taxon>
    </lineage>
</organism>
<keyword evidence="12 14" id="KW-0472">Membrane</keyword>
<dbReference type="InterPro" id="IPR021157">
    <property type="entry name" value="Cyt_c1_TM_anchor_C"/>
</dbReference>
<evidence type="ECO:0000256" key="13">
    <source>
        <dbReference type="PROSITE-ProRule" id="PRU00433"/>
    </source>
</evidence>
<evidence type="ECO:0000256" key="6">
    <source>
        <dbReference type="ARBA" id="ARBA00022660"/>
    </source>
</evidence>
<evidence type="ECO:0000256" key="11">
    <source>
        <dbReference type="ARBA" id="ARBA00023004"/>
    </source>
</evidence>
<gene>
    <name evidence="17" type="ORF">JAO75_04770</name>
</gene>
<protein>
    <recommendedName>
        <fullName evidence="3">Cytochrome c1</fullName>
    </recommendedName>
</protein>
<accession>A0ABS0XXD8</accession>